<dbReference type="GeneID" id="11846921"/>
<dbReference type="EMBL" id="CP003200">
    <property type="protein sequence ID" value="AEW60603.1"/>
    <property type="molecule type" value="Genomic_DNA"/>
</dbReference>
<keyword evidence="3" id="KW-1185">Reference proteome</keyword>
<dbReference type="PATRIC" id="fig|1125630.4.peg.1856"/>
<dbReference type="STRING" id="1125630.KPHS_19050"/>
<reference evidence="2 3" key="1">
    <citation type="journal article" date="2012" name="J. Bacteriol.">
        <title>Complete genome sequence of Klebsiella pneumoniae subsp. pneumoniae HS11286, a multidrug-resistant strain isolated from human sputum.</title>
        <authorList>
            <person name="Liu P."/>
            <person name="Li P."/>
            <person name="Jiang X."/>
            <person name="Bi D."/>
            <person name="Xie Y."/>
            <person name="Tai C."/>
            <person name="Deng Z."/>
            <person name="Rajakumar K."/>
            <person name="Ou H.Y."/>
        </authorList>
    </citation>
    <scope>NUCLEOTIDE SEQUENCE [LARGE SCALE GENOMIC DNA]</scope>
    <source>
        <strain evidence="2 3">HS11286</strain>
    </source>
</reference>
<gene>
    <name evidence="2" type="ordered locus">KPHS_19050</name>
</gene>
<evidence type="ECO:0000313" key="2">
    <source>
        <dbReference type="EMBL" id="AEW60603.1"/>
    </source>
</evidence>
<dbReference type="RefSeq" id="YP_005226205.1">
    <property type="nucleotide sequence ID" value="NC_016845.1"/>
</dbReference>
<proteinExistence type="predicted"/>
<organism evidence="2 3">
    <name type="scientific">Klebsiella pneumoniae subsp. pneumoniae (strain HS11286)</name>
    <dbReference type="NCBI Taxonomy" id="1125630"/>
    <lineage>
        <taxon>Bacteria</taxon>
        <taxon>Pseudomonadati</taxon>
        <taxon>Pseudomonadota</taxon>
        <taxon>Gammaproteobacteria</taxon>
        <taxon>Enterobacterales</taxon>
        <taxon>Enterobacteriaceae</taxon>
        <taxon>Klebsiella/Raoultella group</taxon>
        <taxon>Klebsiella</taxon>
        <taxon>Klebsiella pneumoniae complex</taxon>
    </lineage>
</organism>
<feature type="region of interest" description="Disordered" evidence="1">
    <location>
        <begin position="1"/>
        <end position="43"/>
    </location>
</feature>
<dbReference type="AlphaFoldDB" id="A0A0H3GMK4"/>
<dbReference type="HOGENOM" id="CLU_3234923_0_0_6"/>
<dbReference type="Proteomes" id="UP000007841">
    <property type="component" value="Chromosome"/>
</dbReference>
<protein>
    <submittedName>
        <fullName evidence="2">Uncharacterized protein</fullName>
    </submittedName>
</protein>
<dbReference type="KEGG" id="kpm:KPHS_19050"/>
<accession>A0A0H3GMK4</accession>
<evidence type="ECO:0000256" key="1">
    <source>
        <dbReference type="SAM" id="MobiDB-lite"/>
    </source>
</evidence>
<name>A0A0H3GMK4_KLEPH</name>
<evidence type="ECO:0000313" key="3">
    <source>
        <dbReference type="Proteomes" id="UP000007841"/>
    </source>
</evidence>
<sequence>MTAADGGECNIQKQSRAKKASSRRQQLLTDSAGEEKIVSKNVS</sequence>
<feature type="compositionally biased region" description="Basic and acidic residues" evidence="1">
    <location>
        <begin position="33"/>
        <end position="43"/>
    </location>
</feature>
<dbReference type="RefSeq" id="WP_004221451.1">
    <property type="nucleotide sequence ID" value="NC_016845.1"/>
</dbReference>